<protein>
    <recommendedName>
        <fullName evidence="3">HDOD domain-containing protein</fullName>
    </recommendedName>
</protein>
<evidence type="ECO:0000313" key="1">
    <source>
        <dbReference type="EMBL" id="GEK75735.1"/>
    </source>
</evidence>
<name>A0ABQ0UB88_PSEAF</name>
<dbReference type="RefSeq" id="WP_154945056.1">
    <property type="nucleotide sequence ID" value="NZ_BJUT01000007.1"/>
</dbReference>
<evidence type="ECO:0008006" key="3">
    <source>
        <dbReference type="Google" id="ProtNLM"/>
    </source>
</evidence>
<dbReference type="Proteomes" id="UP000321189">
    <property type="component" value="Unassembled WGS sequence"/>
</dbReference>
<evidence type="ECO:0000313" key="2">
    <source>
        <dbReference type="Proteomes" id="UP000321189"/>
    </source>
</evidence>
<organism evidence="1 2">
    <name type="scientific">Pseudoalteromonas atlantica</name>
    <name type="common">Alteromonas atlantica</name>
    <dbReference type="NCBI Taxonomy" id="288"/>
    <lineage>
        <taxon>Bacteria</taxon>
        <taxon>Pseudomonadati</taxon>
        <taxon>Pseudomonadota</taxon>
        <taxon>Gammaproteobacteria</taxon>
        <taxon>Alteromonadales</taxon>
        <taxon>Pseudoalteromonadaceae</taxon>
        <taxon>Pseudoalteromonas</taxon>
    </lineage>
</organism>
<gene>
    <name evidence="1" type="ORF">PAT01_10390</name>
</gene>
<keyword evidence="2" id="KW-1185">Reference proteome</keyword>
<sequence length="341" mass="38061">MLSTYISNHQAQLLCISKAQCCPFTSVGYVKTLKKKLLETTWLTAKKNNTPQHFTQPDLTLINTLVTSEQSLDVTAQACIEVMANLPQTINLAFINSLLNSSSLHDLAKAVIYKVLLQQHSFNLIALIDLNTIYFALADSTEQEATSAETVALISAFNSNANIQVLKHLFDELCKSKLVNSPLMSLFLLSLSWEQVNALSNYASNVLTVDDTLHVLLQSGYVKLVPLACMSLNQVENPTAIIALIRRMLGDKLDLLVSYDIQVSAFNAEQQALVAFKQQLQQNWPKYEEELCLQRFVAGKSLNKRLNAIEMSAMDCYSQAIFNLYTYYKSMAKNVKAEAQA</sequence>
<dbReference type="EMBL" id="BJUT01000007">
    <property type="protein sequence ID" value="GEK75735.1"/>
    <property type="molecule type" value="Genomic_DNA"/>
</dbReference>
<reference evidence="1 2" key="1">
    <citation type="submission" date="2019-07" db="EMBL/GenBank/DDBJ databases">
        <title>Whole genome shotgun sequence of Pseudoalteromonas atlantica NBRC 103033.</title>
        <authorList>
            <person name="Hosoyama A."/>
            <person name="Uohara A."/>
            <person name="Ohji S."/>
            <person name="Ichikawa N."/>
        </authorList>
    </citation>
    <scope>NUCLEOTIDE SEQUENCE [LARGE SCALE GENOMIC DNA]</scope>
    <source>
        <strain evidence="1 2">NBRC 103033</strain>
    </source>
</reference>
<accession>A0ABQ0UB88</accession>
<proteinExistence type="predicted"/>
<comment type="caution">
    <text evidence="1">The sequence shown here is derived from an EMBL/GenBank/DDBJ whole genome shotgun (WGS) entry which is preliminary data.</text>
</comment>